<feature type="domain" description="F-box" evidence="1">
    <location>
        <begin position="165"/>
        <end position="198"/>
    </location>
</feature>
<dbReference type="InterPro" id="IPR001810">
    <property type="entry name" value="F-box_dom"/>
</dbReference>
<accession>A0A6G0ZCI1</accession>
<name>A0A6G0ZCI1_APHCR</name>
<keyword evidence="3" id="KW-1185">Reference proteome</keyword>
<comment type="caution">
    <text evidence="2">The sequence shown here is derived from an EMBL/GenBank/DDBJ whole genome shotgun (WGS) entry which is preliminary data.</text>
</comment>
<sequence length="200" mass="23166">MCYCIYTIESSQIIVRRVCPSMHTCVLINVHVHGNGQVETRFYSTANRYINKRWDVYNLLYLLLSSLKYFKSIFEKCNKRLLANENSTVRPPQPAFRNFVAAVVLSNVASTNCTNSIFTMDNEKTFDKLPVEVIITLLNKHTTLNGLNPPTYENCATMPLIYTMISHIFEFLKLEDRKVASTVCWSWYNASIQPRFLKKT</sequence>
<dbReference type="Pfam" id="PF00646">
    <property type="entry name" value="F-box"/>
    <property type="match status" value="1"/>
</dbReference>
<protein>
    <submittedName>
        <fullName evidence="2">F-box domain-containing protein</fullName>
    </submittedName>
</protein>
<proteinExistence type="predicted"/>
<evidence type="ECO:0000313" key="2">
    <source>
        <dbReference type="EMBL" id="KAF0768556.1"/>
    </source>
</evidence>
<dbReference type="OrthoDB" id="27842at2759"/>
<dbReference type="InterPro" id="IPR036047">
    <property type="entry name" value="F-box-like_dom_sf"/>
</dbReference>
<reference evidence="2 3" key="1">
    <citation type="submission" date="2019-08" db="EMBL/GenBank/DDBJ databases">
        <title>Whole genome of Aphis craccivora.</title>
        <authorList>
            <person name="Voronova N.V."/>
            <person name="Shulinski R.S."/>
            <person name="Bandarenka Y.V."/>
            <person name="Zhorov D.G."/>
            <person name="Warner D."/>
        </authorList>
    </citation>
    <scope>NUCLEOTIDE SEQUENCE [LARGE SCALE GENOMIC DNA]</scope>
    <source>
        <strain evidence="2">180601</strain>
        <tissue evidence="2">Whole Body</tissue>
    </source>
</reference>
<organism evidence="2 3">
    <name type="scientific">Aphis craccivora</name>
    <name type="common">Cowpea aphid</name>
    <dbReference type="NCBI Taxonomy" id="307492"/>
    <lineage>
        <taxon>Eukaryota</taxon>
        <taxon>Metazoa</taxon>
        <taxon>Ecdysozoa</taxon>
        <taxon>Arthropoda</taxon>
        <taxon>Hexapoda</taxon>
        <taxon>Insecta</taxon>
        <taxon>Pterygota</taxon>
        <taxon>Neoptera</taxon>
        <taxon>Paraneoptera</taxon>
        <taxon>Hemiptera</taxon>
        <taxon>Sternorrhyncha</taxon>
        <taxon>Aphidomorpha</taxon>
        <taxon>Aphidoidea</taxon>
        <taxon>Aphididae</taxon>
        <taxon>Aphidini</taxon>
        <taxon>Aphis</taxon>
        <taxon>Aphis</taxon>
    </lineage>
</organism>
<dbReference type="EMBL" id="VUJU01000748">
    <property type="protein sequence ID" value="KAF0768556.1"/>
    <property type="molecule type" value="Genomic_DNA"/>
</dbReference>
<dbReference type="Gene3D" id="1.20.1280.50">
    <property type="match status" value="1"/>
</dbReference>
<evidence type="ECO:0000259" key="1">
    <source>
        <dbReference type="Pfam" id="PF00646"/>
    </source>
</evidence>
<dbReference type="Proteomes" id="UP000478052">
    <property type="component" value="Unassembled WGS sequence"/>
</dbReference>
<dbReference type="SUPFAM" id="SSF81383">
    <property type="entry name" value="F-box domain"/>
    <property type="match status" value="1"/>
</dbReference>
<dbReference type="AlphaFoldDB" id="A0A6G0ZCI1"/>
<gene>
    <name evidence="2" type="ORF">FWK35_00001556</name>
</gene>
<evidence type="ECO:0000313" key="3">
    <source>
        <dbReference type="Proteomes" id="UP000478052"/>
    </source>
</evidence>